<organism evidence="1 2">
    <name type="scientific">Anaerolinea thermophila</name>
    <dbReference type="NCBI Taxonomy" id="167964"/>
    <lineage>
        <taxon>Bacteria</taxon>
        <taxon>Bacillati</taxon>
        <taxon>Chloroflexota</taxon>
        <taxon>Anaerolineae</taxon>
        <taxon>Anaerolineales</taxon>
        <taxon>Anaerolineaceae</taxon>
        <taxon>Anaerolinea</taxon>
    </lineage>
</organism>
<proteinExistence type="predicted"/>
<gene>
    <name evidence="1" type="ORF">XD73_0240</name>
</gene>
<protein>
    <recommendedName>
        <fullName evidence="3">DUF2974 domain-containing protein</fullName>
    </recommendedName>
</protein>
<dbReference type="Proteomes" id="UP000064249">
    <property type="component" value="Unassembled WGS sequence"/>
</dbReference>
<name>A0A101FYX3_9CHLR</name>
<reference evidence="1 2" key="1">
    <citation type="journal article" date="2015" name="MBio">
        <title>Genome-Resolved Metagenomic Analysis Reveals Roles for Candidate Phyla and Other Microbial Community Members in Biogeochemical Transformations in Oil Reservoirs.</title>
        <authorList>
            <person name="Hu P."/>
            <person name="Tom L."/>
            <person name="Singh A."/>
            <person name="Thomas B.C."/>
            <person name="Baker B.J."/>
            <person name="Piceno Y.M."/>
            <person name="Andersen G.L."/>
            <person name="Banfield J.F."/>
        </authorList>
    </citation>
    <scope>NUCLEOTIDE SEQUENCE [LARGE SCALE GENOMIC DNA]</scope>
    <source>
        <strain evidence="1">46_16</strain>
    </source>
</reference>
<dbReference type="AlphaFoldDB" id="A0A101FYX3"/>
<dbReference type="EMBL" id="LGFU01000004">
    <property type="protein sequence ID" value="KUK46919.1"/>
    <property type="molecule type" value="Genomic_DNA"/>
</dbReference>
<evidence type="ECO:0000313" key="2">
    <source>
        <dbReference type="Proteomes" id="UP000064249"/>
    </source>
</evidence>
<dbReference type="SUPFAM" id="SSF53474">
    <property type="entry name" value="alpha/beta-Hydrolases"/>
    <property type="match status" value="1"/>
</dbReference>
<evidence type="ECO:0008006" key="3">
    <source>
        <dbReference type="Google" id="ProtNLM"/>
    </source>
</evidence>
<dbReference type="InterPro" id="IPR029058">
    <property type="entry name" value="AB_hydrolase_fold"/>
</dbReference>
<comment type="caution">
    <text evidence="1">The sequence shown here is derived from an EMBL/GenBank/DDBJ whole genome shotgun (WGS) entry which is preliminary data.</text>
</comment>
<accession>A0A101FYX3</accession>
<evidence type="ECO:0000313" key="1">
    <source>
        <dbReference type="EMBL" id="KUK46919.1"/>
    </source>
</evidence>
<dbReference type="Pfam" id="PF11187">
    <property type="entry name" value="Mbeg1-like"/>
    <property type="match status" value="1"/>
</dbReference>
<sequence length="380" mass="42772">MGTIMEYLHWRGDLSFSKDPFNDIDALILSMLSYLPFKDIVPGVESNKEISLKDTSIQYFSKIQTNETKDSNINPTASPSLDSELLELLRETAACPRFEDVQLSRYDENTDFIVGQQFAAVTFTLPNAIHEKVIAFRGTDNSLIGWKEDFEIAYMEQTPGQESASRYLDRTIAILSNKVTVCGHSKGGNLAVYACSHLNAIRQSQLSKIINFDGPGFDFSNVPRASFSYIENKVCNYVPEESIVGMLLEPVGKRIVVSSSARSINQHNALNWRVEQSKFVHGNMSSTTKLLEQILTTWLAELSLPKRKMFIEALFDILGASEGRTIDPKENFKEIKNILIKYSKLDEKTKNLLIEVFSSLTAQTKNTLSTTIKENLPKIN</sequence>
<dbReference type="Gene3D" id="3.40.50.1820">
    <property type="entry name" value="alpha/beta hydrolase"/>
    <property type="match status" value="1"/>
</dbReference>
<dbReference type="InterPro" id="IPR024499">
    <property type="entry name" value="Mbeg1-like"/>
</dbReference>